<reference evidence="2" key="1">
    <citation type="submission" date="1999-12" db="EMBL/GenBank/DDBJ databases">
        <title>Identification of differentially expressed genes during dehydration in almond (Prunus amygdalus) using the cDNA-AFLP technique.</title>
        <authorList>
            <person name="Campalans A."/>
            <person name="Pages M."/>
            <person name="Messeguer R."/>
        </authorList>
    </citation>
    <scope>NUCLEOTIDE SEQUENCE</scope>
</reference>
<organism evidence="2">
    <name type="scientific">Prunus dulcis</name>
    <name type="common">Almond</name>
    <name type="synonym">Amygdalus dulcis</name>
    <dbReference type="NCBI Taxonomy" id="3755"/>
    <lineage>
        <taxon>Eukaryota</taxon>
        <taxon>Viridiplantae</taxon>
        <taxon>Streptophyta</taxon>
        <taxon>Embryophyta</taxon>
        <taxon>Tracheophyta</taxon>
        <taxon>Spermatophyta</taxon>
        <taxon>Magnoliopsida</taxon>
        <taxon>eudicotyledons</taxon>
        <taxon>Gunneridae</taxon>
        <taxon>Pentapetalae</taxon>
        <taxon>rosids</taxon>
        <taxon>fabids</taxon>
        <taxon>Rosales</taxon>
        <taxon>Rosaceae</taxon>
        <taxon>Amygdaloideae</taxon>
        <taxon>Amygdaleae</taxon>
        <taxon>Prunus</taxon>
    </lineage>
</organism>
<proteinExistence type="evidence at transcript level"/>
<protein>
    <submittedName>
        <fullName evidence="2">Proline-rich protein</fullName>
    </submittedName>
</protein>
<feature type="region of interest" description="Disordered" evidence="1">
    <location>
        <begin position="1"/>
        <end position="76"/>
    </location>
</feature>
<feature type="non-terminal residue" evidence="2">
    <location>
        <position position="1"/>
    </location>
</feature>
<accession>Q9SDN2</accession>
<feature type="compositionally biased region" description="Low complexity" evidence="1">
    <location>
        <begin position="37"/>
        <end position="63"/>
    </location>
</feature>
<name>Q9SDN2_PRUDU</name>
<dbReference type="AlphaFoldDB" id="Q9SDN2"/>
<feature type="non-terminal residue" evidence="2">
    <location>
        <position position="76"/>
    </location>
</feature>
<gene>
    <name evidence="2" type="primary">PRP</name>
</gene>
<sequence length="76" mass="7824">PATSLPTTPGPAVRTSSVRTASTPSRRSTRSRRLGFPTPMATTPAPGPSSLSSTPSSALNSPSPRRRSLAGALPRR</sequence>
<dbReference type="EMBL" id="AF213938">
    <property type="protein sequence ID" value="AAF20004.1"/>
    <property type="molecule type" value="mRNA"/>
</dbReference>
<feature type="compositionally biased region" description="Basic residues" evidence="1">
    <location>
        <begin position="64"/>
        <end position="76"/>
    </location>
</feature>
<evidence type="ECO:0000313" key="2">
    <source>
        <dbReference type="EMBL" id="AAF20004.1"/>
    </source>
</evidence>
<feature type="compositionally biased region" description="Low complexity" evidence="1">
    <location>
        <begin position="12"/>
        <end position="26"/>
    </location>
</feature>
<evidence type="ECO:0000256" key="1">
    <source>
        <dbReference type="SAM" id="MobiDB-lite"/>
    </source>
</evidence>